<dbReference type="RefSeq" id="WP_010443746.1">
    <property type="nucleotide sequence ID" value="NZ_AEYW01000028.1"/>
</dbReference>
<keyword evidence="1" id="KW-0472">Membrane</keyword>
<dbReference type="OrthoDB" id="7644846at2"/>
<dbReference type="Gene3D" id="1.10.3730.20">
    <property type="match status" value="1"/>
</dbReference>
<evidence type="ECO:0000313" key="3">
    <source>
        <dbReference type="Proteomes" id="UP000271700"/>
    </source>
</evidence>
<evidence type="ECO:0008006" key="4">
    <source>
        <dbReference type="Google" id="ProtNLM"/>
    </source>
</evidence>
<feature type="transmembrane region" description="Helical" evidence="1">
    <location>
        <begin position="61"/>
        <end position="81"/>
    </location>
</feature>
<comment type="caution">
    <text evidence="2">The sequence shown here is derived from an EMBL/GenBank/DDBJ whole genome shotgun (WGS) entry which is preliminary data.</text>
</comment>
<proteinExistence type="predicted"/>
<keyword evidence="3" id="KW-1185">Reference proteome</keyword>
<accession>A0A497YX42</accession>
<reference evidence="2 3" key="1">
    <citation type="submission" date="2018-10" db="EMBL/GenBank/DDBJ databases">
        <title>Genomic Encyclopedia of Archaeal and Bacterial Type Strains, Phase II (KMG-II): from individual species to whole genera.</title>
        <authorList>
            <person name="Goeker M."/>
        </authorList>
    </citation>
    <scope>NUCLEOTIDE SEQUENCE [LARGE SCALE GENOMIC DNA]</scope>
    <source>
        <strain evidence="2 3">DSM 29317</strain>
    </source>
</reference>
<keyword evidence="1" id="KW-1133">Transmembrane helix</keyword>
<protein>
    <recommendedName>
        <fullName evidence="4">5-aminolevulinate synthase</fullName>
    </recommendedName>
</protein>
<dbReference type="EMBL" id="RCCT01000011">
    <property type="protein sequence ID" value="RLJ97645.1"/>
    <property type="molecule type" value="Genomic_DNA"/>
</dbReference>
<sequence>MELLALKPLALAVLAAVGYGVATIGMKLASAEWTAVALALIILGFLAATQSEVVLMRTVPLSELYLIIIALETLIVLTYAYSIGEGLEPRDWTGGALIFAGLAIVSH</sequence>
<evidence type="ECO:0000256" key="1">
    <source>
        <dbReference type="SAM" id="Phobius"/>
    </source>
</evidence>
<dbReference type="Proteomes" id="UP000271700">
    <property type="component" value="Unassembled WGS sequence"/>
</dbReference>
<organism evidence="2 3">
    <name type="scientific">Ruegeria conchae</name>
    <dbReference type="NCBI Taxonomy" id="981384"/>
    <lineage>
        <taxon>Bacteria</taxon>
        <taxon>Pseudomonadati</taxon>
        <taxon>Pseudomonadota</taxon>
        <taxon>Alphaproteobacteria</taxon>
        <taxon>Rhodobacterales</taxon>
        <taxon>Roseobacteraceae</taxon>
        <taxon>Ruegeria</taxon>
    </lineage>
</organism>
<gene>
    <name evidence="2" type="ORF">CLV75_4443</name>
</gene>
<dbReference type="InterPro" id="IPR037185">
    <property type="entry name" value="EmrE-like"/>
</dbReference>
<feature type="transmembrane region" description="Helical" evidence="1">
    <location>
        <begin position="30"/>
        <end position="49"/>
    </location>
</feature>
<evidence type="ECO:0000313" key="2">
    <source>
        <dbReference type="EMBL" id="RLJ97645.1"/>
    </source>
</evidence>
<name>A0A497YX42_9RHOB</name>
<dbReference type="SUPFAM" id="SSF103481">
    <property type="entry name" value="Multidrug resistance efflux transporter EmrE"/>
    <property type="match status" value="1"/>
</dbReference>
<dbReference type="AlphaFoldDB" id="A0A497YX42"/>
<keyword evidence="1" id="KW-0812">Transmembrane</keyword>